<organism evidence="3 4">
    <name type="scientific">Variovorax rhizosphaerae</name>
    <dbReference type="NCBI Taxonomy" id="1836200"/>
    <lineage>
        <taxon>Bacteria</taxon>
        <taxon>Pseudomonadati</taxon>
        <taxon>Pseudomonadota</taxon>
        <taxon>Betaproteobacteria</taxon>
        <taxon>Burkholderiales</taxon>
        <taxon>Comamonadaceae</taxon>
        <taxon>Variovorax</taxon>
    </lineage>
</organism>
<gene>
    <name evidence="3" type="ORF">WKW82_29715</name>
</gene>
<feature type="compositionally biased region" description="Basic and acidic residues" evidence="1">
    <location>
        <begin position="106"/>
        <end position="123"/>
    </location>
</feature>
<evidence type="ECO:0000256" key="2">
    <source>
        <dbReference type="SAM" id="SignalP"/>
    </source>
</evidence>
<evidence type="ECO:0000313" key="4">
    <source>
        <dbReference type="Proteomes" id="UP001385892"/>
    </source>
</evidence>
<feature type="region of interest" description="Disordered" evidence="1">
    <location>
        <begin position="20"/>
        <end position="123"/>
    </location>
</feature>
<reference evidence="3 4" key="1">
    <citation type="submission" date="2024-03" db="EMBL/GenBank/DDBJ databases">
        <title>Novel species of the genus Variovorax.</title>
        <authorList>
            <person name="Liu Q."/>
            <person name="Xin Y.-H."/>
        </authorList>
    </citation>
    <scope>NUCLEOTIDE SEQUENCE [LARGE SCALE GENOMIC DNA]</scope>
    <source>
        <strain evidence="3 4">KACC 18900</strain>
    </source>
</reference>
<name>A0ABU8WVI3_9BURK</name>
<dbReference type="Proteomes" id="UP001385892">
    <property type="component" value="Unassembled WGS sequence"/>
</dbReference>
<keyword evidence="2" id="KW-0732">Signal</keyword>
<feature type="signal peptide" evidence="2">
    <location>
        <begin position="1"/>
        <end position="18"/>
    </location>
</feature>
<feature type="compositionally biased region" description="Pro residues" evidence="1">
    <location>
        <begin position="75"/>
        <end position="86"/>
    </location>
</feature>
<keyword evidence="4" id="KW-1185">Reference proteome</keyword>
<protein>
    <recommendedName>
        <fullName evidence="5">DUF4148 domain-containing protein</fullName>
    </recommendedName>
</protein>
<proteinExistence type="predicted"/>
<dbReference type="RefSeq" id="WP_340346313.1">
    <property type="nucleotide sequence ID" value="NZ_JBBKZT010000017.1"/>
</dbReference>
<sequence length="123" mass="12983">MRVLTAVLAIAMVLPAAAISQPAGTDAESARAARMKAGYEAARGPQMGEGNPIPDPRRSYSAEEREAAYRARRTPPAPAAKPPESAPLPGYFSAERDAARAPYKTEAARANKAGEIRAGEQSY</sequence>
<comment type="caution">
    <text evidence="3">The sequence shown here is derived from an EMBL/GenBank/DDBJ whole genome shotgun (WGS) entry which is preliminary data.</text>
</comment>
<evidence type="ECO:0000256" key="1">
    <source>
        <dbReference type="SAM" id="MobiDB-lite"/>
    </source>
</evidence>
<evidence type="ECO:0008006" key="5">
    <source>
        <dbReference type="Google" id="ProtNLM"/>
    </source>
</evidence>
<evidence type="ECO:0000313" key="3">
    <source>
        <dbReference type="EMBL" id="MEJ8850850.1"/>
    </source>
</evidence>
<feature type="compositionally biased region" description="Basic and acidic residues" evidence="1">
    <location>
        <begin position="55"/>
        <end position="69"/>
    </location>
</feature>
<dbReference type="EMBL" id="JBBKZT010000017">
    <property type="protein sequence ID" value="MEJ8850850.1"/>
    <property type="molecule type" value="Genomic_DNA"/>
</dbReference>
<feature type="chain" id="PRO_5045058712" description="DUF4148 domain-containing protein" evidence="2">
    <location>
        <begin position="19"/>
        <end position="123"/>
    </location>
</feature>
<accession>A0ABU8WVI3</accession>